<accession>A0A1H8YZF6</accession>
<gene>
    <name evidence="1" type="ORF">SAMN05216232_0214</name>
</gene>
<reference evidence="1 2" key="1">
    <citation type="submission" date="2016-10" db="EMBL/GenBank/DDBJ databases">
        <authorList>
            <person name="Varghese N."/>
            <person name="Submissions S."/>
        </authorList>
    </citation>
    <scope>NUCLEOTIDE SEQUENCE [LARGE SCALE GENOMIC DNA]</scope>
    <source>
        <strain evidence="1 2">CGMCC 1.7734</strain>
    </source>
</reference>
<keyword evidence="2" id="KW-1185">Reference proteome</keyword>
<dbReference type="Proteomes" id="UP000198733">
    <property type="component" value="Unassembled WGS sequence"/>
</dbReference>
<comment type="caution">
    <text evidence="1">The sequence shown here is derived from an EMBL/GenBank/DDBJ whole genome shotgun (WGS) entry which is preliminary data.</text>
</comment>
<protein>
    <submittedName>
        <fullName evidence="1">Uncharacterized protein</fullName>
    </submittedName>
</protein>
<evidence type="ECO:0000313" key="2">
    <source>
        <dbReference type="Proteomes" id="UP000198733"/>
    </source>
</evidence>
<dbReference type="EMBL" id="FOEH01000001">
    <property type="protein sequence ID" value="SEP57580.1"/>
    <property type="molecule type" value="Genomic_DNA"/>
</dbReference>
<sequence length="88" mass="9903">MGEFNISASMQAQSKYCEDNSAPHFAPKSGVCWNCRRNVYEPYHWKIENGVKKPIPQEQSTFETGITVEKAGNSLVTGCPHCNRSYCD</sequence>
<proteinExistence type="predicted"/>
<name>A0A1H8YZF6_9BACI</name>
<organism evidence="1 2">
    <name type="scientific">Virgibacillus subterraneus</name>
    <dbReference type="NCBI Taxonomy" id="621109"/>
    <lineage>
        <taxon>Bacteria</taxon>
        <taxon>Bacillati</taxon>
        <taxon>Bacillota</taxon>
        <taxon>Bacilli</taxon>
        <taxon>Bacillales</taxon>
        <taxon>Bacillaceae</taxon>
        <taxon>Virgibacillus</taxon>
    </lineage>
</organism>
<evidence type="ECO:0000313" key="1">
    <source>
        <dbReference type="EMBL" id="SEP57580.1"/>
    </source>
</evidence>